<organism evidence="3 4">
    <name type="scientific">Roseicella frigidaeris</name>
    <dbReference type="NCBI Taxonomy" id="2230885"/>
    <lineage>
        <taxon>Bacteria</taxon>
        <taxon>Pseudomonadati</taxon>
        <taxon>Pseudomonadota</taxon>
        <taxon>Alphaproteobacteria</taxon>
        <taxon>Acetobacterales</taxon>
        <taxon>Roseomonadaceae</taxon>
        <taxon>Roseicella</taxon>
    </lineage>
</organism>
<dbReference type="InterPro" id="IPR035919">
    <property type="entry name" value="EAL_sf"/>
</dbReference>
<evidence type="ECO:0000313" key="4">
    <source>
        <dbReference type="Proteomes" id="UP000249065"/>
    </source>
</evidence>
<keyword evidence="4" id="KW-1185">Reference proteome</keyword>
<dbReference type="Proteomes" id="UP000249065">
    <property type="component" value="Unassembled WGS sequence"/>
</dbReference>
<dbReference type="CDD" id="cd01948">
    <property type="entry name" value="EAL"/>
    <property type="match status" value="1"/>
</dbReference>
<dbReference type="PANTHER" id="PTHR33121:SF79">
    <property type="entry name" value="CYCLIC DI-GMP PHOSPHODIESTERASE PDED-RELATED"/>
    <property type="match status" value="1"/>
</dbReference>
<dbReference type="InterPro" id="IPR050706">
    <property type="entry name" value="Cyclic-di-GMP_PDE-like"/>
</dbReference>
<dbReference type="GO" id="GO:0071111">
    <property type="term" value="F:cyclic-guanylate-specific phosphodiesterase activity"/>
    <property type="evidence" value="ECO:0007669"/>
    <property type="project" value="InterPro"/>
</dbReference>
<dbReference type="Pfam" id="PF00563">
    <property type="entry name" value="EAL"/>
    <property type="match status" value="1"/>
</dbReference>
<dbReference type="OrthoDB" id="9793210at2"/>
<feature type="region of interest" description="Disordered" evidence="1">
    <location>
        <begin position="292"/>
        <end position="318"/>
    </location>
</feature>
<dbReference type="Gene3D" id="3.20.20.450">
    <property type="entry name" value="EAL domain"/>
    <property type="match status" value="1"/>
</dbReference>
<evidence type="ECO:0000313" key="3">
    <source>
        <dbReference type="EMBL" id="RAI58376.1"/>
    </source>
</evidence>
<dbReference type="AlphaFoldDB" id="A0A327M7M3"/>
<comment type="caution">
    <text evidence="3">The sequence shown here is derived from an EMBL/GenBank/DDBJ whole genome shotgun (WGS) entry which is preliminary data.</text>
</comment>
<name>A0A327M7M3_9PROT</name>
<protein>
    <recommendedName>
        <fullName evidence="2">EAL domain-containing protein</fullName>
    </recommendedName>
</protein>
<dbReference type="SMART" id="SM00052">
    <property type="entry name" value="EAL"/>
    <property type="match status" value="1"/>
</dbReference>
<accession>A0A327M7M3</accession>
<dbReference type="PROSITE" id="PS50883">
    <property type="entry name" value="EAL"/>
    <property type="match status" value="1"/>
</dbReference>
<proteinExistence type="predicted"/>
<evidence type="ECO:0000256" key="1">
    <source>
        <dbReference type="SAM" id="MobiDB-lite"/>
    </source>
</evidence>
<sequence>MGRMPPTPLDRPMAIATTLLDQELRRQLAGALRQAPARGELAIHYQPRVHPVDGRRLGAEALLRWRHARYGQVPPNTFIPIAEGSNLILALGGWVLRQAMADAARHPELGRVSINVSVRQVLSGRLPAQVATALAESGLPPERLELELTETLPLGDMAEAAAMLGRLRDCGIGIALDDFGAGYGSFQRLRELPFSTIKLDRSLIARLPEDAKDFAILWAIRDLARSLRLRLVAEGVERPEQLEAAIGLGFDEVQGFLLGRPAPLEALVGPTAPMQPGPAAAHRLLGGGPALRQAAGGACRPPDDASPAIMLHPADRRL</sequence>
<dbReference type="EMBL" id="QLIX01000009">
    <property type="protein sequence ID" value="RAI58376.1"/>
    <property type="molecule type" value="Genomic_DNA"/>
</dbReference>
<reference evidence="4" key="1">
    <citation type="submission" date="2018-06" db="EMBL/GenBank/DDBJ databases">
        <authorList>
            <person name="Khan S.A."/>
        </authorList>
    </citation>
    <scope>NUCLEOTIDE SEQUENCE [LARGE SCALE GENOMIC DNA]</scope>
    <source>
        <strain evidence="4">DB-1506</strain>
    </source>
</reference>
<dbReference type="InterPro" id="IPR001633">
    <property type="entry name" value="EAL_dom"/>
</dbReference>
<evidence type="ECO:0000259" key="2">
    <source>
        <dbReference type="PROSITE" id="PS50883"/>
    </source>
</evidence>
<dbReference type="SUPFAM" id="SSF141868">
    <property type="entry name" value="EAL domain-like"/>
    <property type="match status" value="1"/>
</dbReference>
<gene>
    <name evidence="3" type="ORF">DOO78_13540</name>
</gene>
<feature type="domain" description="EAL" evidence="2">
    <location>
        <begin position="25"/>
        <end position="275"/>
    </location>
</feature>
<dbReference type="PANTHER" id="PTHR33121">
    <property type="entry name" value="CYCLIC DI-GMP PHOSPHODIESTERASE PDEF"/>
    <property type="match status" value="1"/>
</dbReference>